<dbReference type="EMBL" id="PKSL01000038">
    <property type="protein sequence ID" value="POW11494.1"/>
    <property type="molecule type" value="Genomic_DNA"/>
</dbReference>
<dbReference type="VEuPathDB" id="FungiDB:PSTT_05220"/>
<feature type="compositionally biased region" description="Low complexity" evidence="1">
    <location>
        <begin position="158"/>
        <end position="179"/>
    </location>
</feature>
<feature type="compositionally biased region" description="Polar residues" evidence="1">
    <location>
        <begin position="142"/>
        <end position="157"/>
    </location>
</feature>
<feature type="region of interest" description="Disordered" evidence="1">
    <location>
        <begin position="135"/>
        <end position="188"/>
    </location>
</feature>
<evidence type="ECO:0000313" key="2">
    <source>
        <dbReference type="EMBL" id="POW11494.1"/>
    </source>
</evidence>
<name>A0A2S4VPN0_9BASI</name>
<dbReference type="Proteomes" id="UP000239156">
    <property type="component" value="Unassembled WGS sequence"/>
</dbReference>
<organism evidence="2 3">
    <name type="scientific">Puccinia striiformis</name>
    <dbReference type="NCBI Taxonomy" id="27350"/>
    <lineage>
        <taxon>Eukaryota</taxon>
        <taxon>Fungi</taxon>
        <taxon>Dikarya</taxon>
        <taxon>Basidiomycota</taxon>
        <taxon>Pucciniomycotina</taxon>
        <taxon>Pucciniomycetes</taxon>
        <taxon>Pucciniales</taxon>
        <taxon>Pucciniaceae</taxon>
        <taxon>Puccinia</taxon>
    </lineage>
</organism>
<sequence length="426" mass="47820">MNIARPPFREATNGQVYHPVTPPSMRPSQNDSTCYLSNQFQSWVSDCPRTSCTFWAAIINEAHQQDTAFDSPKDIDDFLHFSEMFLSPEFIATLRRNLLELSESDAGIEFTLRHHNAAILAGILCDLQELTDGVDDQKKNPSKATPTHTPRVTGGTNSSWSGQSSQSSRNHTNSSNRENPPTSILVPPGLPFQNAEIIVVQMEAFTNPEKNSQGRGSTIRERSLLFRNHCLIREIASETALYNPKLTKPPINTQLFHGTRQASVMNLFTRKGFDHLSGTTSSLCHPPSTPPTIHSKLLSTPFITTSEGHLLAQSQCYSSISQLMSFMGKSHRQWESNHFKSSDSLPSDDIKIWQDFCDSNMKGHALIHQYDIVIGPLCIPSTQPFRPIQVRSTSVPTTQMAFCTPRSFAWLNQKVKKIYLEERLDE</sequence>
<dbReference type="AlphaFoldDB" id="A0A2S4VPN0"/>
<evidence type="ECO:0000256" key="1">
    <source>
        <dbReference type="SAM" id="MobiDB-lite"/>
    </source>
</evidence>
<reference evidence="2" key="1">
    <citation type="submission" date="2017-12" db="EMBL/GenBank/DDBJ databases">
        <title>Gene loss provides genomic basis for host adaptation in cereal stripe rust fungi.</title>
        <authorList>
            <person name="Xia C."/>
        </authorList>
    </citation>
    <scope>NUCLEOTIDE SEQUENCE [LARGE SCALE GENOMIC DNA]</scope>
    <source>
        <strain evidence="2">93-210</strain>
    </source>
</reference>
<protein>
    <submittedName>
        <fullName evidence="2">Uncharacterized protein</fullName>
    </submittedName>
</protein>
<dbReference type="VEuPathDB" id="FungiDB:PSHT_00811"/>
<evidence type="ECO:0000313" key="3">
    <source>
        <dbReference type="Proteomes" id="UP000239156"/>
    </source>
</evidence>
<comment type="caution">
    <text evidence="2">The sequence shown here is derived from an EMBL/GenBank/DDBJ whole genome shotgun (WGS) entry which is preliminary data.</text>
</comment>
<accession>A0A2S4VPN0</accession>
<gene>
    <name evidence="2" type="ORF">PSTT_05220</name>
</gene>
<proteinExistence type="predicted"/>
<keyword evidence="3" id="KW-1185">Reference proteome</keyword>